<dbReference type="Pfam" id="PF17919">
    <property type="entry name" value="RT_RNaseH_2"/>
    <property type="match status" value="1"/>
</dbReference>
<keyword evidence="6" id="KW-1185">Reference proteome</keyword>
<reference evidence="5" key="1">
    <citation type="journal article" date="2023" name="Science">
        <title>Genome structures resolve the early diversification of teleost fishes.</title>
        <authorList>
            <person name="Parey E."/>
            <person name="Louis A."/>
            <person name="Montfort J."/>
            <person name="Bouchez O."/>
            <person name="Roques C."/>
            <person name="Iampietro C."/>
            <person name="Lluch J."/>
            <person name="Castinel A."/>
            <person name="Donnadieu C."/>
            <person name="Desvignes T."/>
            <person name="Floi Bucao C."/>
            <person name="Jouanno E."/>
            <person name="Wen M."/>
            <person name="Mejri S."/>
            <person name="Dirks R."/>
            <person name="Jansen H."/>
            <person name="Henkel C."/>
            <person name="Chen W.J."/>
            <person name="Zahm M."/>
            <person name="Cabau C."/>
            <person name="Klopp C."/>
            <person name="Thompson A.W."/>
            <person name="Robinson-Rechavi M."/>
            <person name="Braasch I."/>
            <person name="Lecointre G."/>
            <person name="Bobe J."/>
            <person name="Postlethwait J.H."/>
            <person name="Berthelot C."/>
            <person name="Roest Crollius H."/>
            <person name="Guiguen Y."/>
        </authorList>
    </citation>
    <scope>NUCLEOTIDE SEQUENCE</scope>
    <source>
        <strain evidence="5">NC1722</strain>
    </source>
</reference>
<dbReference type="AlphaFoldDB" id="A0AAD7T4U3"/>
<dbReference type="EMBL" id="JAINUG010000013">
    <property type="protein sequence ID" value="KAJ8414250.1"/>
    <property type="molecule type" value="Genomic_DNA"/>
</dbReference>
<name>A0AAD7T4U3_9TELE</name>
<dbReference type="InterPro" id="IPR050951">
    <property type="entry name" value="Retrovirus_Pol_polyprotein"/>
</dbReference>
<comment type="caution">
    <text evidence="5">The sequence shown here is derived from an EMBL/GenBank/DDBJ whole genome shotgun (WGS) entry which is preliminary data.</text>
</comment>
<dbReference type="Proteomes" id="UP001221898">
    <property type="component" value="Unassembled WGS sequence"/>
</dbReference>
<dbReference type="PANTHER" id="PTHR37984">
    <property type="entry name" value="PROTEIN CBG26694"/>
    <property type="match status" value="1"/>
</dbReference>
<evidence type="ECO:0000313" key="5">
    <source>
        <dbReference type="EMBL" id="KAJ8414250.1"/>
    </source>
</evidence>
<dbReference type="GO" id="GO:0003824">
    <property type="term" value="F:catalytic activity"/>
    <property type="evidence" value="ECO:0007669"/>
    <property type="project" value="UniProtKB-KW"/>
</dbReference>
<gene>
    <name evidence="5" type="ORF">AAFF_G00051200</name>
</gene>
<organism evidence="5 6">
    <name type="scientific">Aldrovandia affinis</name>
    <dbReference type="NCBI Taxonomy" id="143900"/>
    <lineage>
        <taxon>Eukaryota</taxon>
        <taxon>Metazoa</taxon>
        <taxon>Chordata</taxon>
        <taxon>Craniata</taxon>
        <taxon>Vertebrata</taxon>
        <taxon>Euteleostomi</taxon>
        <taxon>Actinopterygii</taxon>
        <taxon>Neopterygii</taxon>
        <taxon>Teleostei</taxon>
        <taxon>Notacanthiformes</taxon>
        <taxon>Halosauridae</taxon>
        <taxon>Aldrovandia</taxon>
    </lineage>
</organism>
<feature type="domain" description="Integrase zinc-binding" evidence="4">
    <location>
        <begin position="106"/>
        <end position="136"/>
    </location>
</feature>
<dbReference type="PANTHER" id="PTHR37984:SF5">
    <property type="entry name" value="PROTEIN NYNRIN-LIKE"/>
    <property type="match status" value="1"/>
</dbReference>
<evidence type="ECO:0000259" key="3">
    <source>
        <dbReference type="Pfam" id="PF17919"/>
    </source>
</evidence>
<protein>
    <recommendedName>
        <fullName evidence="2">Gypsy retrotransposon integrase-like protein 1</fullName>
    </recommendedName>
</protein>
<feature type="domain" description="Reverse transcriptase/retrotransposon-derived protein RNase H-like" evidence="3">
    <location>
        <begin position="50"/>
        <end position="103"/>
    </location>
</feature>
<dbReference type="InterPro" id="IPR041588">
    <property type="entry name" value="Integrase_H2C2"/>
</dbReference>
<evidence type="ECO:0000313" key="6">
    <source>
        <dbReference type="Proteomes" id="UP001221898"/>
    </source>
</evidence>
<dbReference type="SUPFAM" id="SSF56672">
    <property type="entry name" value="DNA/RNA polymerases"/>
    <property type="match status" value="1"/>
</dbReference>
<evidence type="ECO:0000259" key="4">
    <source>
        <dbReference type="Pfam" id="PF17921"/>
    </source>
</evidence>
<dbReference type="Pfam" id="PF17921">
    <property type="entry name" value="Integrase_H2C2"/>
    <property type="match status" value="1"/>
</dbReference>
<dbReference type="InterPro" id="IPR043128">
    <property type="entry name" value="Rev_trsase/Diguanyl_cyclase"/>
</dbReference>
<sequence>MAATQAFLSLVSYYRRFIKDFSKVAMPLHGLLVGHPKKESRKISAILRQWTPECDIAFHRLKQALNEAPFLAFADFSLLFTLYTDASNRGLGAVLAQTQGDIIHHHIIRSRFFWPKQSQDVQAWCVSCPWCILRKTPVVTTQAPLLSITTTCPLELVAMDFLKLPLSTDGHQYVLAPRLPLDVALGTASEPPPPQIDRVRTHHQKLSFAHQKAAEKNWRWPDSTKESP</sequence>
<accession>A0AAD7T4U3</accession>
<proteinExistence type="predicted"/>
<dbReference type="Gene3D" id="3.30.70.270">
    <property type="match status" value="1"/>
</dbReference>
<evidence type="ECO:0000256" key="1">
    <source>
        <dbReference type="ARBA" id="ARBA00023268"/>
    </source>
</evidence>
<dbReference type="InterPro" id="IPR043502">
    <property type="entry name" value="DNA/RNA_pol_sf"/>
</dbReference>
<keyword evidence="1" id="KW-0511">Multifunctional enzyme</keyword>
<dbReference type="InterPro" id="IPR041577">
    <property type="entry name" value="RT_RNaseH_2"/>
</dbReference>
<evidence type="ECO:0000256" key="2">
    <source>
        <dbReference type="ARBA" id="ARBA00039658"/>
    </source>
</evidence>